<proteinExistence type="predicted"/>
<evidence type="ECO:0000313" key="1">
    <source>
        <dbReference type="EMBL" id="MCI4384984.1"/>
    </source>
</evidence>
<reference evidence="1 2" key="1">
    <citation type="journal article" date="2022" name="bioRxiv">
        <title>An ancient truncated duplication of the anti-Mullerian hormone receptor type 2 gene is a potential conserved master sex determinant in the Pangasiidae catfish family.</title>
        <authorList>
            <person name="Wen M."/>
            <person name="Pan Q."/>
            <person name="Jouanno E."/>
            <person name="Montfort J."/>
            <person name="Zahm M."/>
            <person name="Cabau C."/>
            <person name="Klopp C."/>
            <person name="Iampietro C."/>
            <person name="Roques C."/>
            <person name="Bouchez O."/>
            <person name="Castinel A."/>
            <person name="Donnadieu C."/>
            <person name="Parrinello H."/>
            <person name="Poncet C."/>
            <person name="Belmonte E."/>
            <person name="Gautier V."/>
            <person name="Avarre J.-C."/>
            <person name="Dugue R."/>
            <person name="Gustiano R."/>
            <person name="Ha T.T.T."/>
            <person name="Campet M."/>
            <person name="Sriphairoj K."/>
            <person name="Ribolli J."/>
            <person name="de Almeida F.L."/>
            <person name="Desvignes T."/>
            <person name="Postlethwait J.H."/>
            <person name="Bucao C.F."/>
            <person name="Robinson-Rechavi M."/>
            <person name="Bobe J."/>
            <person name="Herpin A."/>
            <person name="Guiguen Y."/>
        </authorList>
    </citation>
    <scope>NUCLEOTIDE SEQUENCE [LARGE SCALE GENOMIC DNA]</scope>
    <source>
        <strain evidence="1">YG-Dec2019</strain>
    </source>
</reference>
<sequence length="66" mass="6848">MVDELQQQKASAGSTPDSSEQESEASAVSGLPRLGSSPVAEKVLSVFHRCSLGASVSQRVLTTIDS</sequence>
<evidence type="ECO:0000313" key="2">
    <source>
        <dbReference type="Proteomes" id="UP000829447"/>
    </source>
</evidence>
<organism evidence="1 2">
    <name type="scientific">Pangasianodon gigas</name>
    <name type="common">Mekong giant catfish</name>
    <name type="synonym">Pangasius gigas</name>
    <dbReference type="NCBI Taxonomy" id="30993"/>
    <lineage>
        <taxon>Eukaryota</taxon>
        <taxon>Metazoa</taxon>
        <taxon>Chordata</taxon>
        <taxon>Craniata</taxon>
        <taxon>Vertebrata</taxon>
        <taxon>Euteleostomi</taxon>
        <taxon>Actinopterygii</taxon>
        <taxon>Neopterygii</taxon>
        <taxon>Teleostei</taxon>
        <taxon>Ostariophysi</taxon>
        <taxon>Siluriformes</taxon>
        <taxon>Pangasiidae</taxon>
        <taxon>Pangasianodon</taxon>
    </lineage>
</organism>
<accession>A0ACC5X0U2</accession>
<keyword evidence="2" id="KW-1185">Reference proteome</keyword>
<protein>
    <submittedName>
        <fullName evidence="1">Uncharacterized protein</fullName>
    </submittedName>
</protein>
<dbReference type="EMBL" id="CM040466">
    <property type="protein sequence ID" value="MCI4384984.1"/>
    <property type="molecule type" value="Genomic_DNA"/>
</dbReference>
<name>A0ACC5X0U2_PANGG</name>
<comment type="caution">
    <text evidence="1">The sequence shown here is derived from an EMBL/GenBank/DDBJ whole genome shotgun (WGS) entry which is preliminary data.</text>
</comment>
<dbReference type="Proteomes" id="UP000829447">
    <property type="component" value="Linkage Group LG13"/>
</dbReference>
<gene>
    <name evidence="1" type="ORF">PGIGA_G00045150</name>
</gene>